<evidence type="ECO:0000313" key="2">
    <source>
        <dbReference type="EMBL" id="MDY3561948.1"/>
    </source>
</evidence>
<reference evidence="3" key="1">
    <citation type="journal article" date="2023" name="Mar. Drugs">
        <title>Gemmata algarum, a Novel Planctomycete Isolated from an Algal Mat, Displays Antimicrobial Activity.</title>
        <authorList>
            <person name="Kumar G."/>
            <person name="Kallscheuer N."/>
            <person name="Kashif M."/>
            <person name="Ahamad S."/>
            <person name="Jagadeeshwari U."/>
            <person name="Pannikurungottu S."/>
            <person name="Haufschild T."/>
            <person name="Kabuu M."/>
            <person name="Sasikala C."/>
            <person name="Jogler C."/>
            <person name="Ramana C."/>
        </authorList>
    </citation>
    <scope>NUCLEOTIDE SEQUENCE [LARGE SCALE GENOMIC DNA]</scope>
    <source>
        <strain evidence="3">JC673</strain>
    </source>
</reference>
<dbReference type="Proteomes" id="UP001272242">
    <property type="component" value="Unassembled WGS sequence"/>
</dbReference>
<evidence type="ECO:0000256" key="1">
    <source>
        <dbReference type="SAM" id="Phobius"/>
    </source>
</evidence>
<accession>A0ABU5F2Z4</accession>
<keyword evidence="1" id="KW-0472">Membrane</keyword>
<keyword evidence="3" id="KW-1185">Reference proteome</keyword>
<organism evidence="2 3">
    <name type="scientific">Gemmata algarum</name>
    <dbReference type="NCBI Taxonomy" id="2975278"/>
    <lineage>
        <taxon>Bacteria</taxon>
        <taxon>Pseudomonadati</taxon>
        <taxon>Planctomycetota</taxon>
        <taxon>Planctomycetia</taxon>
        <taxon>Gemmatales</taxon>
        <taxon>Gemmataceae</taxon>
        <taxon>Gemmata</taxon>
    </lineage>
</organism>
<dbReference type="RefSeq" id="WP_320688288.1">
    <property type="nucleotide sequence ID" value="NZ_JAXBLV010000203.1"/>
</dbReference>
<proteinExistence type="predicted"/>
<comment type="caution">
    <text evidence="2">The sequence shown here is derived from an EMBL/GenBank/DDBJ whole genome shotgun (WGS) entry which is preliminary data.</text>
</comment>
<name>A0ABU5F2Z4_9BACT</name>
<sequence length="47" mass="5242">MPERPLYPRDLVAGAYLAGAAGLVLAGAALYFRWPWALRLFDLLLPR</sequence>
<gene>
    <name evidence="2" type="ORF">R5W23_003378</name>
</gene>
<dbReference type="EMBL" id="JAXBLV010000203">
    <property type="protein sequence ID" value="MDY3561948.1"/>
    <property type="molecule type" value="Genomic_DNA"/>
</dbReference>
<protein>
    <submittedName>
        <fullName evidence="2">Uncharacterized protein</fullName>
    </submittedName>
</protein>
<keyword evidence="1" id="KW-1133">Transmembrane helix</keyword>
<keyword evidence="1" id="KW-0812">Transmembrane</keyword>
<evidence type="ECO:0000313" key="3">
    <source>
        <dbReference type="Proteomes" id="UP001272242"/>
    </source>
</evidence>
<feature type="transmembrane region" description="Helical" evidence="1">
    <location>
        <begin position="12"/>
        <end position="32"/>
    </location>
</feature>